<dbReference type="AlphaFoldDB" id="A0AAD5NKP9"/>
<evidence type="ECO:0000313" key="1">
    <source>
        <dbReference type="EMBL" id="KAI9166021.1"/>
    </source>
</evidence>
<comment type="caution">
    <text evidence="1">The sequence shown here is derived from an EMBL/GenBank/DDBJ whole genome shotgun (WGS) entry which is preliminary data.</text>
</comment>
<keyword evidence="2" id="KW-1185">Reference proteome</keyword>
<reference evidence="1" key="2">
    <citation type="submission" date="2023-02" db="EMBL/GenBank/DDBJ databases">
        <authorList>
            <person name="Swenson N.G."/>
            <person name="Wegrzyn J.L."/>
            <person name="Mcevoy S.L."/>
        </authorList>
    </citation>
    <scope>NUCLEOTIDE SEQUENCE</scope>
    <source>
        <strain evidence="1">91603</strain>
        <tissue evidence="1">Leaf</tissue>
    </source>
</reference>
<name>A0AAD5NKP9_ACENE</name>
<organism evidence="1 2">
    <name type="scientific">Acer negundo</name>
    <name type="common">Box elder</name>
    <dbReference type="NCBI Taxonomy" id="4023"/>
    <lineage>
        <taxon>Eukaryota</taxon>
        <taxon>Viridiplantae</taxon>
        <taxon>Streptophyta</taxon>
        <taxon>Embryophyta</taxon>
        <taxon>Tracheophyta</taxon>
        <taxon>Spermatophyta</taxon>
        <taxon>Magnoliopsida</taxon>
        <taxon>eudicotyledons</taxon>
        <taxon>Gunneridae</taxon>
        <taxon>Pentapetalae</taxon>
        <taxon>rosids</taxon>
        <taxon>malvids</taxon>
        <taxon>Sapindales</taxon>
        <taxon>Sapindaceae</taxon>
        <taxon>Hippocastanoideae</taxon>
        <taxon>Acereae</taxon>
        <taxon>Acer</taxon>
    </lineage>
</organism>
<dbReference type="EMBL" id="JAJSOW010000105">
    <property type="protein sequence ID" value="KAI9166021.1"/>
    <property type="molecule type" value="Genomic_DNA"/>
</dbReference>
<reference evidence="1" key="1">
    <citation type="journal article" date="2022" name="Plant J.">
        <title>Strategies of tolerance reflected in two North American maple genomes.</title>
        <authorList>
            <person name="McEvoy S.L."/>
            <person name="Sezen U.U."/>
            <person name="Trouern-Trend A."/>
            <person name="McMahon S.M."/>
            <person name="Schaberg P.G."/>
            <person name="Yang J."/>
            <person name="Wegrzyn J.L."/>
            <person name="Swenson N.G."/>
        </authorList>
    </citation>
    <scope>NUCLEOTIDE SEQUENCE</scope>
    <source>
        <strain evidence="1">91603</strain>
    </source>
</reference>
<sequence>MVEFRENNDGELIAMGGQMRLNGDGLNGEGLGLIKLQQQAVNGYLAYEFSDLFLAENVGLGNQGWENDFVDAFLNEKIDKLTRTSVQS</sequence>
<evidence type="ECO:0000313" key="2">
    <source>
        <dbReference type="Proteomes" id="UP001064489"/>
    </source>
</evidence>
<accession>A0AAD5NKP9</accession>
<proteinExistence type="predicted"/>
<protein>
    <submittedName>
        <fullName evidence="1">Uncharacterized protein</fullName>
    </submittedName>
</protein>
<gene>
    <name evidence="1" type="ORF">LWI28_024763</name>
</gene>
<dbReference type="Proteomes" id="UP001064489">
    <property type="component" value="Chromosome 10"/>
</dbReference>